<comment type="similarity">
    <text evidence="2">Belongs to the CND3 (condensin subunit 3) family.</text>
</comment>
<dbReference type="STRING" id="5627.A0A1C7MSY5"/>
<evidence type="ECO:0000313" key="11">
    <source>
        <dbReference type="Proteomes" id="UP000092993"/>
    </source>
</evidence>
<dbReference type="OrthoDB" id="27187at2759"/>
<dbReference type="Proteomes" id="UP000092993">
    <property type="component" value="Unassembled WGS sequence"/>
</dbReference>
<dbReference type="InterPro" id="IPR027165">
    <property type="entry name" value="CND3"/>
</dbReference>
<evidence type="ECO:0000256" key="8">
    <source>
        <dbReference type="SAM" id="MobiDB-lite"/>
    </source>
</evidence>
<keyword evidence="11" id="KW-1185">Reference proteome</keyword>
<dbReference type="Pfam" id="PF12719">
    <property type="entry name" value="Cnd3"/>
    <property type="match status" value="1"/>
</dbReference>
<dbReference type="SUPFAM" id="SSF48371">
    <property type="entry name" value="ARM repeat"/>
    <property type="match status" value="1"/>
</dbReference>
<dbReference type="InterPro" id="IPR016024">
    <property type="entry name" value="ARM-type_fold"/>
</dbReference>
<feature type="domain" description="Nuclear condensin complex subunit 3 C-terminal" evidence="9">
    <location>
        <begin position="528"/>
        <end position="791"/>
    </location>
</feature>
<evidence type="ECO:0000256" key="2">
    <source>
        <dbReference type="ARBA" id="ARBA00006533"/>
    </source>
</evidence>
<dbReference type="PANTHER" id="PTHR14418:SF5">
    <property type="entry name" value="CONDENSIN COMPLEX SUBUNIT 3"/>
    <property type="match status" value="1"/>
</dbReference>
<dbReference type="Gene3D" id="1.25.10.10">
    <property type="entry name" value="Leucine-rich Repeat Variant"/>
    <property type="match status" value="1"/>
</dbReference>
<dbReference type="InterPro" id="IPR011989">
    <property type="entry name" value="ARM-like"/>
</dbReference>
<accession>A0A1C7MSY5</accession>
<feature type="region of interest" description="Disordered" evidence="8">
    <location>
        <begin position="850"/>
        <end position="958"/>
    </location>
</feature>
<feature type="compositionally biased region" description="Polar residues" evidence="8">
    <location>
        <begin position="941"/>
        <end position="958"/>
    </location>
</feature>
<dbReference type="GO" id="GO:0000796">
    <property type="term" value="C:condensin complex"/>
    <property type="evidence" value="ECO:0007669"/>
    <property type="project" value="InterPro"/>
</dbReference>
<keyword evidence="5" id="KW-0498">Mitosis</keyword>
<proteinExistence type="inferred from homology"/>
<dbReference type="InterPro" id="IPR025977">
    <property type="entry name" value="Cnd3_C"/>
</dbReference>
<reference evidence="10 11" key="1">
    <citation type="submission" date="2016-03" db="EMBL/GenBank/DDBJ databases">
        <title>Whole genome sequencing of Grifola frondosa 9006-11.</title>
        <authorList>
            <person name="Min B."/>
            <person name="Park H."/>
            <person name="Kim J.-G."/>
            <person name="Cho H."/>
            <person name="Oh Y.-L."/>
            <person name="Kong W.-S."/>
            <person name="Choi I.-G."/>
        </authorList>
    </citation>
    <scope>NUCLEOTIDE SEQUENCE [LARGE SCALE GENOMIC DNA]</scope>
    <source>
        <strain evidence="10 11">9006-11</strain>
    </source>
</reference>
<evidence type="ECO:0000256" key="7">
    <source>
        <dbReference type="ARBA" id="ARBA00023306"/>
    </source>
</evidence>
<evidence type="ECO:0000256" key="3">
    <source>
        <dbReference type="ARBA" id="ARBA00022454"/>
    </source>
</evidence>
<feature type="compositionally biased region" description="Basic residues" evidence="8">
    <location>
        <begin position="900"/>
        <end position="917"/>
    </location>
</feature>
<dbReference type="AlphaFoldDB" id="A0A1C7MSY5"/>
<dbReference type="GO" id="GO:0051301">
    <property type="term" value="P:cell division"/>
    <property type="evidence" value="ECO:0007669"/>
    <property type="project" value="UniProtKB-KW"/>
</dbReference>
<evidence type="ECO:0000313" key="10">
    <source>
        <dbReference type="EMBL" id="OBZ79993.1"/>
    </source>
</evidence>
<sequence>MPKRNPYAILEALPDSIPRIFNQVQLSAANHRKNCIALHRLHVQAAEVTKTAKNGTSMELTGEDLFGDVFIDMVARILAVKKGPPTVERVIKFIGAYAKFLAEKDSDDDDDTLSTRFSFRLLTWLVQGFVAKEKIVRFRCIGLATEMIAHMSELDEDVFAILRTSLIERAHDKEPAIRGPAIVALSKLSGDPAVRKLIYSTILLPSPVAAQGQRNADTNAPLNTSTRLTHPRQLTLAQREKVLRHGLGDREKSVHAAAVWMISGWFNVLRETINPDTTDMKAKSAVMAGLIAFLKLYNVANPKSTDIAVGAVNSLFKRADILAGVTFDDTFWNTLTPESVLLSRIFLNYCLDNDAEALVERSGLQSITKLAYSIQEACNTLFDTIEELEEVQLSQSHQGTAKYHEDEKNDVNNEEDTILVRGFILGELLKIAVRCDFSDEMGRRKVFMVTREMLAHELFPEHLLEPCFDDNRGYHNDLREGMENDCLNQTELKSGLFDATQSTSRNHSTKHVEMLPEERANADMIDRKCLAICIAMLSRVNGTFDDNSTLKGILTDLIIPAVKRKELEIRERGLITLGLCCLIAKNMAMSSLQLFLDEVHGAPEKLKIKVLQVIFDVLLVYDVESYVASEKFEDSQAVQAILCIGICKLMLSGLLTDRRVLTSLVLAYVSPVTAASQEIRQCLAYFLPVYCYSSPVNQSLMQSIFISVYDLVASMYQDVEDGQETITPNQLSLLFVDWTDPRKVIAKDRASAAAESIHINLGVDILKALHCHDRPMDDTKELCQLLGKLYLPEHPDPLPLLMLSKLLWSLENRNTLEDPALETILNEQRYAQEVRLRELKVMIGLTAEKENTPDFETDEIMHSSPPSAKRSRATSSNAEEQELDDSESFTASQCREALRSKQHRPTMRPPVSKRQRALRPSSEDKENLIQTTAGRRANKTGRGQTPQDLGLYQKTNRI</sequence>
<evidence type="ECO:0000256" key="6">
    <source>
        <dbReference type="ARBA" id="ARBA00023067"/>
    </source>
</evidence>
<evidence type="ECO:0000256" key="4">
    <source>
        <dbReference type="ARBA" id="ARBA00022618"/>
    </source>
</evidence>
<comment type="subcellular location">
    <subcellularLocation>
        <location evidence="1">Chromosome</location>
    </subcellularLocation>
</comment>
<evidence type="ECO:0000256" key="5">
    <source>
        <dbReference type="ARBA" id="ARBA00022776"/>
    </source>
</evidence>
<evidence type="ECO:0000259" key="9">
    <source>
        <dbReference type="Pfam" id="PF12719"/>
    </source>
</evidence>
<keyword evidence="6" id="KW-0226">DNA condensation</keyword>
<dbReference type="GO" id="GO:0000793">
    <property type="term" value="C:condensed chromosome"/>
    <property type="evidence" value="ECO:0007669"/>
    <property type="project" value="TreeGrafter"/>
</dbReference>
<organism evidence="10 11">
    <name type="scientific">Grifola frondosa</name>
    <name type="common">Maitake</name>
    <name type="synonym">Polyporus frondosus</name>
    <dbReference type="NCBI Taxonomy" id="5627"/>
    <lineage>
        <taxon>Eukaryota</taxon>
        <taxon>Fungi</taxon>
        <taxon>Dikarya</taxon>
        <taxon>Basidiomycota</taxon>
        <taxon>Agaricomycotina</taxon>
        <taxon>Agaricomycetes</taxon>
        <taxon>Polyporales</taxon>
        <taxon>Grifolaceae</taxon>
        <taxon>Grifola</taxon>
    </lineage>
</organism>
<keyword evidence="3" id="KW-0158">Chromosome</keyword>
<dbReference type="OMA" id="FRATQIT"/>
<dbReference type="PANTHER" id="PTHR14418">
    <property type="entry name" value="CONDENSIN COMPLEX SUBUNIT 3-RELATED"/>
    <property type="match status" value="1"/>
</dbReference>
<gene>
    <name evidence="10" type="primary">cnd3_1</name>
    <name evidence="10" type="ORF">A0H81_00446</name>
</gene>
<protein>
    <submittedName>
        <fullName evidence="10">Condensin complex subunit 3</fullName>
    </submittedName>
</protein>
<evidence type="ECO:0000256" key="1">
    <source>
        <dbReference type="ARBA" id="ARBA00004286"/>
    </source>
</evidence>
<dbReference type="EMBL" id="LUGG01000001">
    <property type="protein sequence ID" value="OBZ79993.1"/>
    <property type="molecule type" value="Genomic_DNA"/>
</dbReference>
<keyword evidence="4" id="KW-0132">Cell division</keyword>
<dbReference type="GO" id="GO:0007076">
    <property type="term" value="P:mitotic chromosome condensation"/>
    <property type="evidence" value="ECO:0007669"/>
    <property type="project" value="InterPro"/>
</dbReference>
<keyword evidence="7" id="KW-0131">Cell cycle</keyword>
<comment type="caution">
    <text evidence="10">The sequence shown here is derived from an EMBL/GenBank/DDBJ whole genome shotgun (WGS) entry which is preliminary data.</text>
</comment>
<name>A0A1C7MSY5_GRIFR</name>